<protein>
    <submittedName>
        <fullName evidence="1">Uncharacterized protein</fullName>
    </submittedName>
</protein>
<organism evidence="1 2">
    <name type="scientific">Culter alburnus</name>
    <name type="common">Topmouth culter</name>
    <dbReference type="NCBI Taxonomy" id="194366"/>
    <lineage>
        <taxon>Eukaryota</taxon>
        <taxon>Metazoa</taxon>
        <taxon>Chordata</taxon>
        <taxon>Craniata</taxon>
        <taxon>Vertebrata</taxon>
        <taxon>Euteleostomi</taxon>
        <taxon>Actinopterygii</taxon>
        <taxon>Neopterygii</taxon>
        <taxon>Teleostei</taxon>
        <taxon>Ostariophysi</taxon>
        <taxon>Cypriniformes</taxon>
        <taxon>Xenocyprididae</taxon>
        <taxon>Xenocypridinae</taxon>
        <taxon>Culter</taxon>
    </lineage>
</organism>
<reference evidence="1 2" key="1">
    <citation type="submission" date="2024-05" db="EMBL/GenBank/DDBJ databases">
        <title>A high-quality chromosomal-level genome assembly of Topmouth culter (Culter alburnus).</title>
        <authorList>
            <person name="Zhao H."/>
        </authorList>
    </citation>
    <scope>NUCLEOTIDE SEQUENCE [LARGE SCALE GENOMIC DNA]</scope>
    <source>
        <strain evidence="1">CATC2023</strain>
        <tissue evidence="1">Muscle</tissue>
    </source>
</reference>
<accession>A0AAW1ZIZ5</accession>
<evidence type="ECO:0000313" key="2">
    <source>
        <dbReference type="Proteomes" id="UP001479290"/>
    </source>
</evidence>
<dbReference type="Proteomes" id="UP001479290">
    <property type="component" value="Unassembled WGS sequence"/>
</dbReference>
<name>A0AAW1ZIZ5_CULAL</name>
<gene>
    <name evidence="1" type="ORF">ABG768_009155</name>
</gene>
<proteinExistence type="predicted"/>
<evidence type="ECO:0000313" key="1">
    <source>
        <dbReference type="EMBL" id="KAK9961365.1"/>
    </source>
</evidence>
<sequence length="70" mass="7943">RTKENGSTLTSENVFSNERAVYLTRVSACHSSAQITGSAFDVFSPLRMTASSVRQTEKWEMWQLLFPWGL</sequence>
<comment type="caution">
    <text evidence="1">The sequence shown here is derived from an EMBL/GenBank/DDBJ whole genome shotgun (WGS) entry which is preliminary data.</text>
</comment>
<dbReference type="EMBL" id="JAWDJR010000016">
    <property type="protein sequence ID" value="KAK9961365.1"/>
    <property type="molecule type" value="Genomic_DNA"/>
</dbReference>
<keyword evidence="2" id="KW-1185">Reference proteome</keyword>
<dbReference type="AlphaFoldDB" id="A0AAW1ZIZ5"/>
<feature type="non-terminal residue" evidence="1">
    <location>
        <position position="1"/>
    </location>
</feature>